<dbReference type="Gene3D" id="1.25.40.10">
    <property type="entry name" value="Tetratricopeptide repeat domain"/>
    <property type="match status" value="1"/>
</dbReference>
<keyword evidence="1" id="KW-1133">Transmembrane helix</keyword>
<organism evidence="3 4">
    <name type="scientific">Halalkalibaculum roseum</name>
    <dbReference type="NCBI Taxonomy" id="2709311"/>
    <lineage>
        <taxon>Bacteria</taxon>
        <taxon>Pseudomonadati</taxon>
        <taxon>Balneolota</taxon>
        <taxon>Balneolia</taxon>
        <taxon>Balneolales</taxon>
        <taxon>Balneolaceae</taxon>
        <taxon>Halalkalibaculum</taxon>
    </lineage>
</organism>
<dbReference type="EMBL" id="JAALLT010000001">
    <property type="protein sequence ID" value="NGP75235.1"/>
    <property type="molecule type" value="Genomic_DNA"/>
</dbReference>
<keyword evidence="1" id="KW-0472">Membrane</keyword>
<gene>
    <name evidence="3" type="ORF">G3570_01210</name>
</gene>
<reference evidence="3 4" key="1">
    <citation type="submission" date="2020-02" db="EMBL/GenBank/DDBJ databases">
        <title>Balneolaceae bacterium YR4-1, complete genome.</title>
        <authorList>
            <person name="Li Y."/>
            <person name="Wu S."/>
        </authorList>
    </citation>
    <scope>NUCLEOTIDE SEQUENCE [LARGE SCALE GENOMIC DNA]</scope>
    <source>
        <strain evidence="3 4">YR4-1</strain>
    </source>
</reference>
<dbReference type="Proteomes" id="UP000473278">
    <property type="component" value="Unassembled WGS sequence"/>
</dbReference>
<feature type="transmembrane region" description="Helical" evidence="1">
    <location>
        <begin position="168"/>
        <end position="186"/>
    </location>
</feature>
<dbReference type="RefSeq" id="WP_165138362.1">
    <property type="nucleotide sequence ID" value="NZ_JAALLT010000001.1"/>
</dbReference>
<proteinExistence type="predicted"/>
<comment type="caution">
    <text evidence="3">The sequence shown here is derived from an EMBL/GenBank/DDBJ whole genome shotgun (WGS) entry which is preliminary data.</text>
</comment>
<evidence type="ECO:0000313" key="3">
    <source>
        <dbReference type="EMBL" id="NGP75235.1"/>
    </source>
</evidence>
<dbReference type="SUPFAM" id="SSF48452">
    <property type="entry name" value="TPR-like"/>
    <property type="match status" value="1"/>
</dbReference>
<sequence>MKRIATGLLFAVCLMCASPGIAQENPQLIFDRGNDALVAGDYRQAVNAYSQIENQDIVSGALFLNMGISYVQMDSLGKAKYYFIKASRFEETEEEANRGLDYVEQRFSRQSAVLPKLPWDKAVDWLKLNLGASNLLGIGIILLNIGVLAFVSTWFWVPYEKITRRSGLGASAAGLLIVFLSFYVQYVSQRYSDAVMVHRQTNVVEEPQEDAPVISQAYEGYTFTVDEFRSDEQEGWSYVRMSNGLYGWIPNNEIKVL</sequence>
<feature type="chain" id="PRO_5026887227" evidence="2">
    <location>
        <begin position="23"/>
        <end position="257"/>
    </location>
</feature>
<evidence type="ECO:0000256" key="2">
    <source>
        <dbReference type="SAM" id="SignalP"/>
    </source>
</evidence>
<accession>A0A6M1SZE3</accession>
<keyword evidence="2" id="KW-0732">Signal</keyword>
<keyword evidence="1" id="KW-0812">Transmembrane</keyword>
<dbReference type="Gene3D" id="2.30.30.40">
    <property type="entry name" value="SH3 Domains"/>
    <property type="match status" value="1"/>
</dbReference>
<evidence type="ECO:0000313" key="4">
    <source>
        <dbReference type="Proteomes" id="UP000473278"/>
    </source>
</evidence>
<feature type="transmembrane region" description="Helical" evidence="1">
    <location>
        <begin position="135"/>
        <end position="156"/>
    </location>
</feature>
<name>A0A6M1SZE3_9BACT</name>
<evidence type="ECO:0000256" key="1">
    <source>
        <dbReference type="SAM" id="Phobius"/>
    </source>
</evidence>
<feature type="signal peptide" evidence="2">
    <location>
        <begin position="1"/>
        <end position="22"/>
    </location>
</feature>
<dbReference type="InterPro" id="IPR011990">
    <property type="entry name" value="TPR-like_helical_dom_sf"/>
</dbReference>
<dbReference type="AlphaFoldDB" id="A0A6M1SZE3"/>
<keyword evidence="4" id="KW-1185">Reference proteome</keyword>
<protein>
    <submittedName>
        <fullName evidence="3">SH3 domain-containing protein</fullName>
    </submittedName>
</protein>